<feature type="domain" description="Cytochrome c" evidence="5">
    <location>
        <begin position="33"/>
        <end position="64"/>
    </location>
</feature>
<dbReference type="InterPro" id="IPR009056">
    <property type="entry name" value="Cyt_c-like_dom"/>
</dbReference>
<dbReference type="SUPFAM" id="SSF46626">
    <property type="entry name" value="Cytochrome c"/>
    <property type="match status" value="1"/>
</dbReference>
<accession>A0A176RY02</accession>
<dbReference type="GO" id="GO:0020037">
    <property type="term" value="F:heme binding"/>
    <property type="evidence" value="ECO:0007669"/>
    <property type="project" value="InterPro"/>
</dbReference>
<organism evidence="6 7">
    <name type="scientific">Candidatus Thiomargarita nelsonii</name>
    <dbReference type="NCBI Taxonomy" id="1003181"/>
    <lineage>
        <taxon>Bacteria</taxon>
        <taxon>Pseudomonadati</taxon>
        <taxon>Pseudomonadota</taxon>
        <taxon>Gammaproteobacteria</taxon>
        <taxon>Thiotrichales</taxon>
        <taxon>Thiotrichaceae</taxon>
        <taxon>Thiomargarita</taxon>
    </lineage>
</organism>
<keyword evidence="1 4" id="KW-0349">Heme</keyword>
<evidence type="ECO:0000256" key="2">
    <source>
        <dbReference type="ARBA" id="ARBA00022723"/>
    </source>
</evidence>
<evidence type="ECO:0000259" key="5">
    <source>
        <dbReference type="PROSITE" id="PS51007"/>
    </source>
</evidence>
<dbReference type="Gene3D" id="1.10.760.10">
    <property type="entry name" value="Cytochrome c-like domain"/>
    <property type="match status" value="1"/>
</dbReference>
<keyword evidence="2 4" id="KW-0479">Metal-binding</keyword>
<dbReference type="Proteomes" id="UP000076962">
    <property type="component" value="Unassembled WGS sequence"/>
</dbReference>
<dbReference type="GO" id="GO:0009055">
    <property type="term" value="F:electron transfer activity"/>
    <property type="evidence" value="ECO:0007669"/>
    <property type="project" value="InterPro"/>
</dbReference>
<feature type="non-terminal residue" evidence="6">
    <location>
        <position position="64"/>
    </location>
</feature>
<dbReference type="PROSITE" id="PS51007">
    <property type="entry name" value="CYTC"/>
    <property type="match status" value="1"/>
</dbReference>
<keyword evidence="7" id="KW-1185">Reference proteome</keyword>
<evidence type="ECO:0000313" key="7">
    <source>
        <dbReference type="Proteomes" id="UP000076962"/>
    </source>
</evidence>
<gene>
    <name evidence="6" type="ORF">THIOM_003710</name>
</gene>
<keyword evidence="3 4" id="KW-0408">Iron</keyword>
<sequence>MKTILTVVIAVITVVSCGVVNPKKPENGKVDTAKLSDGAELYQSKHCFRCHGTNAKIAIEPNYP</sequence>
<evidence type="ECO:0000313" key="6">
    <source>
        <dbReference type="EMBL" id="OAD20578.1"/>
    </source>
</evidence>
<dbReference type="AlphaFoldDB" id="A0A176RY02"/>
<proteinExistence type="predicted"/>
<dbReference type="PROSITE" id="PS51257">
    <property type="entry name" value="PROKAR_LIPOPROTEIN"/>
    <property type="match status" value="1"/>
</dbReference>
<reference evidence="6 7" key="1">
    <citation type="submission" date="2016-05" db="EMBL/GenBank/DDBJ databases">
        <title>Single-cell genome of chain-forming Candidatus Thiomargarita nelsonii and comparison to other large sulfur-oxidizing bacteria.</title>
        <authorList>
            <person name="Winkel M."/>
            <person name="Salman V."/>
            <person name="Woyke T."/>
            <person name="Schulz-Vogt H."/>
            <person name="Richter M."/>
            <person name="Flood B."/>
            <person name="Bailey J."/>
            <person name="Amann R."/>
            <person name="Mussmann M."/>
        </authorList>
    </citation>
    <scope>NUCLEOTIDE SEQUENCE [LARGE SCALE GENOMIC DNA]</scope>
    <source>
        <strain evidence="6 7">THI036</strain>
    </source>
</reference>
<evidence type="ECO:0000256" key="4">
    <source>
        <dbReference type="PROSITE-ProRule" id="PRU00433"/>
    </source>
</evidence>
<evidence type="ECO:0000256" key="3">
    <source>
        <dbReference type="ARBA" id="ARBA00023004"/>
    </source>
</evidence>
<dbReference type="EMBL" id="LUTY01002262">
    <property type="protein sequence ID" value="OAD20578.1"/>
    <property type="molecule type" value="Genomic_DNA"/>
</dbReference>
<dbReference type="GO" id="GO:0046872">
    <property type="term" value="F:metal ion binding"/>
    <property type="evidence" value="ECO:0007669"/>
    <property type="project" value="UniProtKB-KW"/>
</dbReference>
<dbReference type="InterPro" id="IPR036909">
    <property type="entry name" value="Cyt_c-like_dom_sf"/>
</dbReference>
<protein>
    <recommendedName>
        <fullName evidence="5">Cytochrome c domain-containing protein</fullName>
    </recommendedName>
</protein>
<name>A0A176RY02_9GAMM</name>
<evidence type="ECO:0000256" key="1">
    <source>
        <dbReference type="ARBA" id="ARBA00022617"/>
    </source>
</evidence>
<comment type="caution">
    <text evidence="6">The sequence shown here is derived from an EMBL/GenBank/DDBJ whole genome shotgun (WGS) entry which is preliminary data.</text>
</comment>